<proteinExistence type="predicted"/>
<dbReference type="Proteomes" id="UP000645966">
    <property type="component" value="Unassembled WGS sequence"/>
</dbReference>
<dbReference type="EMBL" id="JAEIOS010000012">
    <property type="protein sequence ID" value="MBI8989454.1"/>
    <property type="molecule type" value="Genomic_DNA"/>
</dbReference>
<sequence length="141" mass="15574">MALPRVTDARVENYLTGKGLSFSRDNDNDIVVGYEEIFFFFTIGEDLLRIAGYRRGKLKDDEGRAAAAANALNTEMVMPRTVISGDGNNIVFENVVDTDTGLTDEQLGTFIDVAFEVSFRAADRIDEEFPGLVQPVEEGDN</sequence>
<evidence type="ECO:0000313" key="2">
    <source>
        <dbReference type="Proteomes" id="UP000645966"/>
    </source>
</evidence>
<dbReference type="InterPro" id="IPR019660">
    <property type="entry name" value="Put_sensory_transdc_reg_YbjN"/>
</dbReference>
<evidence type="ECO:0000313" key="1">
    <source>
        <dbReference type="EMBL" id="MBI8989454.1"/>
    </source>
</evidence>
<dbReference type="RefSeq" id="WP_198738500.1">
    <property type="nucleotide sequence ID" value="NZ_JAEIOS010000012.1"/>
</dbReference>
<protein>
    <submittedName>
        <fullName evidence="1">YbjN domain-containing protein</fullName>
    </submittedName>
</protein>
<dbReference type="AlphaFoldDB" id="A0A934I6Y6"/>
<keyword evidence="2" id="KW-1185">Reference proteome</keyword>
<name>A0A934I6Y6_9CORY</name>
<organism evidence="1 2">
    <name type="scientific">Corynebacterium meridianum</name>
    <dbReference type="NCBI Taxonomy" id="2765363"/>
    <lineage>
        <taxon>Bacteria</taxon>
        <taxon>Bacillati</taxon>
        <taxon>Actinomycetota</taxon>
        <taxon>Actinomycetes</taxon>
        <taxon>Mycobacteriales</taxon>
        <taxon>Corynebacteriaceae</taxon>
        <taxon>Corynebacterium</taxon>
    </lineage>
</organism>
<gene>
    <name evidence="1" type="ORF">JDV75_06725</name>
</gene>
<reference evidence="1" key="1">
    <citation type="submission" date="2020-12" db="EMBL/GenBank/DDBJ databases">
        <title>Genome public.</title>
        <authorList>
            <person name="Sun Q."/>
        </authorList>
    </citation>
    <scope>NUCLEOTIDE SEQUENCE</scope>
    <source>
        <strain evidence="1">CCM 8863</strain>
    </source>
</reference>
<comment type="caution">
    <text evidence="1">The sequence shown here is derived from an EMBL/GenBank/DDBJ whole genome shotgun (WGS) entry which is preliminary data.</text>
</comment>
<accession>A0A934I6Y6</accession>
<dbReference type="Pfam" id="PF10722">
    <property type="entry name" value="YbjN"/>
    <property type="match status" value="1"/>
</dbReference>